<protein>
    <submittedName>
        <fullName evidence="1">Uncharacterized protein</fullName>
    </submittedName>
</protein>
<sequence length="60" mass="6854">MQQQNVCPKSNVPMSIRLSKIRDTKMAPVAELGNRRLKLCDRKDELRIGWVNVCFAAVQP</sequence>
<proteinExistence type="predicted"/>
<reference evidence="1 2" key="1">
    <citation type="submission" date="2019-02" db="EMBL/GenBank/DDBJ databases">
        <title>Deep-cultivation of Planctomycetes and their phenomic and genomic characterization uncovers novel biology.</title>
        <authorList>
            <person name="Wiegand S."/>
            <person name="Jogler M."/>
            <person name="Boedeker C."/>
            <person name="Pinto D."/>
            <person name="Vollmers J."/>
            <person name="Rivas-Marin E."/>
            <person name="Kohn T."/>
            <person name="Peeters S.H."/>
            <person name="Heuer A."/>
            <person name="Rast P."/>
            <person name="Oberbeckmann S."/>
            <person name="Bunk B."/>
            <person name="Jeske O."/>
            <person name="Meyerdierks A."/>
            <person name="Storesund J.E."/>
            <person name="Kallscheuer N."/>
            <person name="Luecker S."/>
            <person name="Lage O.M."/>
            <person name="Pohl T."/>
            <person name="Merkel B.J."/>
            <person name="Hornburger P."/>
            <person name="Mueller R.-W."/>
            <person name="Bruemmer F."/>
            <person name="Labrenz M."/>
            <person name="Spormann A.M."/>
            <person name="Op den Camp H."/>
            <person name="Overmann J."/>
            <person name="Amann R."/>
            <person name="Jetten M.S.M."/>
            <person name="Mascher T."/>
            <person name="Medema M.H."/>
            <person name="Devos D.P."/>
            <person name="Kaster A.-K."/>
            <person name="Ovreas L."/>
            <person name="Rohde M."/>
            <person name="Galperin M.Y."/>
            <person name="Jogler C."/>
        </authorList>
    </citation>
    <scope>NUCLEOTIDE SEQUENCE [LARGE SCALE GENOMIC DNA]</scope>
    <source>
        <strain evidence="1 2">Pan44</strain>
    </source>
</reference>
<accession>A0A517S9G4</accession>
<dbReference type="InParanoid" id="A0A517S9G4"/>
<name>A0A517S9G4_9PLAN</name>
<organism evidence="1 2">
    <name type="scientific">Caulifigura coniformis</name>
    <dbReference type="NCBI Taxonomy" id="2527983"/>
    <lineage>
        <taxon>Bacteria</taxon>
        <taxon>Pseudomonadati</taxon>
        <taxon>Planctomycetota</taxon>
        <taxon>Planctomycetia</taxon>
        <taxon>Planctomycetales</taxon>
        <taxon>Planctomycetaceae</taxon>
        <taxon>Caulifigura</taxon>
    </lineage>
</organism>
<dbReference type="AlphaFoldDB" id="A0A517S9G4"/>
<dbReference type="Proteomes" id="UP000315700">
    <property type="component" value="Chromosome"/>
</dbReference>
<gene>
    <name evidence="1" type="ORF">Pan44_07650</name>
</gene>
<dbReference type="EMBL" id="CP036271">
    <property type="protein sequence ID" value="QDT52753.1"/>
    <property type="molecule type" value="Genomic_DNA"/>
</dbReference>
<dbReference type="KEGG" id="ccos:Pan44_07650"/>
<evidence type="ECO:0000313" key="1">
    <source>
        <dbReference type="EMBL" id="QDT52753.1"/>
    </source>
</evidence>
<keyword evidence="2" id="KW-1185">Reference proteome</keyword>
<evidence type="ECO:0000313" key="2">
    <source>
        <dbReference type="Proteomes" id="UP000315700"/>
    </source>
</evidence>